<keyword evidence="10" id="KW-1185">Reference proteome</keyword>
<keyword evidence="3" id="KW-1003">Cell membrane</keyword>
<feature type="transmembrane region" description="Helical" evidence="8">
    <location>
        <begin position="99"/>
        <end position="119"/>
    </location>
</feature>
<accession>A0A1T4TIX9</accession>
<evidence type="ECO:0000313" key="9">
    <source>
        <dbReference type="EMBL" id="SKA40420.1"/>
    </source>
</evidence>
<dbReference type="GO" id="GO:0005886">
    <property type="term" value="C:plasma membrane"/>
    <property type="evidence" value="ECO:0007669"/>
    <property type="project" value="UniProtKB-SubCell"/>
</dbReference>
<evidence type="ECO:0000256" key="6">
    <source>
        <dbReference type="ARBA" id="ARBA00023136"/>
    </source>
</evidence>
<dbReference type="RefSeq" id="WP_085938084.1">
    <property type="nucleotide sequence ID" value="NZ_FUWJ01000019.1"/>
</dbReference>
<feature type="region of interest" description="Disordered" evidence="7">
    <location>
        <begin position="192"/>
        <end position="212"/>
    </location>
</feature>
<dbReference type="Gene3D" id="2.40.128.260">
    <property type="entry name" value="Type IV secretion system, VirB10/TraB/TrbI"/>
    <property type="match status" value="2"/>
</dbReference>
<evidence type="ECO:0000256" key="4">
    <source>
        <dbReference type="ARBA" id="ARBA00022692"/>
    </source>
</evidence>
<feature type="compositionally biased region" description="Gly residues" evidence="7">
    <location>
        <begin position="1"/>
        <end position="10"/>
    </location>
</feature>
<dbReference type="CDD" id="cd16429">
    <property type="entry name" value="VirB10"/>
    <property type="match status" value="1"/>
</dbReference>
<dbReference type="Pfam" id="PF03743">
    <property type="entry name" value="TrbI"/>
    <property type="match status" value="1"/>
</dbReference>
<reference evidence="10" key="1">
    <citation type="submission" date="2017-02" db="EMBL/GenBank/DDBJ databases">
        <authorList>
            <person name="Varghese N."/>
            <person name="Submissions S."/>
        </authorList>
    </citation>
    <scope>NUCLEOTIDE SEQUENCE [LARGE SCALE GENOMIC DNA]</scope>
    <source>
        <strain evidence="10">ATCC 27094</strain>
    </source>
</reference>
<proteinExistence type="inferred from homology"/>
<evidence type="ECO:0000256" key="3">
    <source>
        <dbReference type="ARBA" id="ARBA00022475"/>
    </source>
</evidence>
<name>A0A1T4TIX9_9HYPH</name>
<keyword evidence="5 8" id="KW-1133">Transmembrane helix</keyword>
<evidence type="ECO:0000256" key="8">
    <source>
        <dbReference type="SAM" id="Phobius"/>
    </source>
</evidence>
<dbReference type="InterPro" id="IPR042217">
    <property type="entry name" value="T4SS_VirB10/TrbI"/>
</dbReference>
<dbReference type="OrthoDB" id="9807354at2"/>
<dbReference type="InterPro" id="IPR047695">
    <property type="entry name" value="T4SS_VirB10/PtlG"/>
</dbReference>
<feature type="region of interest" description="Disordered" evidence="7">
    <location>
        <begin position="1"/>
        <end position="81"/>
    </location>
</feature>
<comment type="subcellular location">
    <subcellularLocation>
        <location evidence="1">Cell membrane</location>
        <topology evidence="1">Single-pass membrane protein</topology>
    </subcellularLocation>
</comment>
<organism evidence="9 10">
    <name type="scientific">Enhydrobacter aerosaccus</name>
    <dbReference type="NCBI Taxonomy" id="225324"/>
    <lineage>
        <taxon>Bacteria</taxon>
        <taxon>Pseudomonadati</taxon>
        <taxon>Pseudomonadota</taxon>
        <taxon>Alphaproteobacteria</taxon>
        <taxon>Hyphomicrobiales</taxon>
        <taxon>Enhydrobacter</taxon>
    </lineage>
</organism>
<evidence type="ECO:0000313" key="10">
    <source>
        <dbReference type="Proteomes" id="UP000190092"/>
    </source>
</evidence>
<feature type="compositionally biased region" description="Low complexity" evidence="7">
    <location>
        <begin position="152"/>
        <end position="165"/>
    </location>
</feature>
<dbReference type="STRING" id="225324.SAMN02745126_06350"/>
<evidence type="ECO:0000256" key="2">
    <source>
        <dbReference type="ARBA" id="ARBA00010265"/>
    </source>
</evidence>
<evidence type="ECO:0000256" key="1">
    <source>
        <dbReference type="ARBA" id="ARBA00004162"/>
    </source>
</evidence>
<dbReference type="Proteomes" id="UP000190092">
    <property type="component" value="Unassembled WGS sequence"/>
</dbReference>
<dbReference type="InterPro" id="IPR005498">
    <property type="entry name" value="T4SS_VirB10/TraB/TrbI"/>
</dbReference>
<keyword evidence="4 8" id="KW-0812">Transmembrane</keyword>
<protein>
    <submittedName>
        <fullName evidence="9">Type IV secretion system protein VirB10</fullName>
    </submittedName>
</protein>
<sequence length="436" mass="45758">MTKLGKGGGFYDREDAQGEPAAGTPQPGDTFDHAAAGQLPPEDLPPLPEGEETAAIESAPEVETAVPATPTLGAPGLRPGAAEEAPASAISAIAKKGRIPLAVAAGGTAVVLVLTMLYFNIRANNQPATPPEAPPTAPVVRPPDLMEPKQPPVQAATPTPLQPAAMVPPPKSKADDLAEKVQRAPLMAMATQGQQNPNANARPVSAANADRPMGQTEISRNLATTPIMKVKARNLGDPTLRLSAGTLVPCILDTAMDTTTAGFVRCHLEHDVYSANGTVVLLDAGTIVLGEYNSGLQQGQERIGVVWSRAETPNSVVIDLSSPAADSLGRGGMDGQIETYFWTRFGAAMMFSLLSDAGSIARAWAQSQFQQQGGNSTYIYGNMGSTTQQMANQVGMETLRQTLSIKPVLKKNQGERVDIFVRNDLDFSGVYSVSAR</sequence>
<feature type="compositionally biased region" description="Pro residues" evidence="7">
    <location>
        <begin position="128"/>
        <end position="141"/>
    </location>
</feature>
<evidence type="ECO:0000256" key="5">
    <source>
        <dbReference type="ARBA" id="ARBA00022989"/>
    </source>
</evidence>
<dbReference type="EMBL" id="FUWJ01000019">
    <property type="protein sequence ID" value="SKA40420.1"/>
    <property type="molecule type" value="Genomic_DNA"/>
</dbReference>
<dbReference type="NCBIfam" id="NF038091">
    <property type="entry name" value="T4SS_VirB10"/>
    <property type="match status" value="1"/>
</dbReference>
<evidence type="ECO:0000256" key="7">
    <source>
        <dbReference type="SAM" id="MobiDB-lite"/>
    </source>
</evidence>
<keyword evidence="6 8" id="KW-0472">Membrane</keyword>
<dbReference type="AlphaFoldDB" id="A0A1T4TIX9"/>
<comment type="similarity">
    <text evidence="2">Belongs to the TrbI/VirB10 family.</text>
</comment>
<gene>
    <name evidence="9" type="ORF">SAMN02745126_06350</name>
</gene>
<feature type="region of interest" description="Disordered" evidence="7">
    <location>
        <begin position="125"/>
        <end position="172"/>
    </location>
</feature>